<gene>
    <name evidence="2" type="ORF">O181_097243</name>
</gene>
<proteinExistence type="predicted"/>
<organism evidence="2 3">
    <name type="scientific">Austropuccinia psidii MF-1</name>
    <dbReference type="NCBI Taxonomy" id="1389203"/>
    <lineage>
        <taxon>Eukaryota</taxon>
        <taxon>Fungi</taxon>
        <taxon>Dikarya</taxon>
        <taxon>Basidiomycota</taxon>
        <taxon>Pucciniomycotina</taxon>
        <taxon>Pucciniomycetes</taxon>
        <taxon>Pucciniales</taxon>
        <taxon>Sphaerophragmiaceae</taxon>
        <taxon>Austropuccinia</taxon>
    </lineage>
</organism>
<evidence type="ECO:0000313" key="2">
    <source>
        <dbReference type="EMBL" id="MBW0557528.1"/>
    </source>
</evidence>
<reference evidence="2" key="1">
    <citation type="submission" date="2021-03" db="EMBL/GenBank/DDBJ databases">
        <title>Draft genome sequence of rust myrtle Austropuccinia psidii MF-1, a brazilian biotype.</title>
        <authorList>
            <person name="Quecine M.C."/>
            <person name="Pachon D.M.R."/>
            <person name="Bonatelli M.L."/>
            <person name="Correr F.H."/>
            <person name="Franceschini L.M."/>
            <person name="Leite T.F."/>
            <person name="Margarido G.R.A."/>
            <person name="Almeida C.A."/>
            <person name="Ferrarezi J.A."/>
            <person name="Labate C.A."/>
        </authorList>
    </citation>
    <scope>NUCLEOTIDE SEQUENCE</scope>
    <source>
        <strain evidence="2">MF-1</strain>
    </source>
</reference>
<dbReference type="GO" id="GO:0008270">
    <property type="term" value="F:zinc ion binding"/>
    <property type="evidence" value="ECO:0007669"/>
    <property type="project" value="InterPro"/>
</dbReference>
<protein>
    <recommendedName>
        <fullName evidence="4">CCHC-type domain-containing protein</fullName>
    </recommendedName>
</protein>
<keyword evidence="3" id="KW-1185">Reference proteome</keyword>
<dbReference type="SUPFAM" id="SSF57756">
    <property type="entry name" value="Retrovirus zinc finger-like domains"/>
    <property type="match status" value="1"/>
</dbReference>
<evidence type="ECO:0000313" key="3">
    <source>
        <dbReference type="Proteomes" id="UP000765509"/>
    </source>
</evidence>
<dbReference type="OrthoDB" id="1099063at2759"/>
<sequence length="186" mass="20326">MSVSTHARKAAADATITKPLSNKEVPTLLNLLKSARTSGAEEMQSLWMALLSLPPPISSLQHTLRLNSAAYNHFMPEPYGAADCFNQGDNKPSSTFVGQVIINASQQKDEPLQEVYPIVYHVSDTPASTFVFSGPHSPYNPFLMPSASDVRRPLTHLVDKFGASCFHCGRTGHWRADFPQKGNGKS</sequence>
<dbReference type="GO" id="GO:0003676">
    <property type="term" value="F:nucleic acid binding"/>
    <property type="evidence" value="ECO:0007669"/>
    <property type="project" value="InterPro"/>
</dbReference>
<accession>A0A9Q3J742</accession>
<evidence type="ECO:0008006" key="4">
    <source>
        <dbReference type="Google" id="ProtNLM"/>
    </source>
</evidence>
<keyword evidence="1" id="KW-0507">mRNA processing</keyword>
<dbReference type="Gene3D" id="4.10.60.10">
    <property type="entry name" value="Zinc finger, CCHC-type"/>
    <property type="match status" value="1"/>
</dbReference>
<dbReference type="EMBL" id="AVOT02065425">
    <property type="protein sequence ID" value="MBW0557528.1"/>
    <property type="molecule type" value="Genomic_DNA"/>
</dbReference>
<dbReference type="AlphaFoldDB" id="A0A9Q3J742"/>
<evidence type="ECO:0000256" key="1">
    <source>
        <dbReference type="ARBA" id="ARBA00022664"/>
    </source>
</evidence>
<dbReference type="GO" id="GO:0006397">
    <property type="term" value="P:mRNA processing"/>
    <property type="evidence" value="ECO:0007669"/>
    <property type="project" value="UniProtKB-KW"/>
</dbReference>
<comment type="caution">
    <text evidence="2">The sequence shown here is derived from an EMBL/GenBank/DDBJ whole genome shotgun (WGS) entry which is preliminary data.</text>
</comment>
<name>A0A9Q3J742_9BASI</name>
<dbReference type="InterPro" id="IPR036875">
    <property type="entry name" value="Znf_CCHC_sf"/>
</dbReference>
<dbReference type="Proteomes" id="UP000765509">
    <property type="component" value="Unassembled WGS sequence"/>
</dbReference>